<dbReference type="PROSITE" id="PS51186">
    <property type="entry name" value="GNAT"/>
    <property type="match status" value="1"/>
</dbReference>
<organism evidence="2 3">
    <name type="scientific">Paraclostridium bifermentans</name>
    <name type="common">Clostridium bifermentans</name>
    <dbReference type="NCBI Taxonomy" id="1490"/>
    <lineage>
        <taxon>Bacteria</taxon>
        <taxon>Bacillati</taxon>
        <taxon>Bacillota</taxon>
        <taxon>Clostridia</taxon>
        <taxon>Peptostreptococcales</taxon>
        <taxon>Peptostreptococcaceae</taxon>
        <taxon>Paraclostridium</taxon>
    </lineage>
</organism>
<dbReference type="Proteomes" id="UP000326961">
    <property type="component" value="Chromosome"/>
</dbReference>
<accession>A0A5P3XAD9</accession>
<dbReference type="PANTHER" id="PTHR43792:SF1">
    <property type="entry name" value="N-ACETYLTRANSFERASE DOMAIN-CONTAINING PROTEIN"/>
    <property type="match status" value="1"/>
</dbReference>
<dbReference type="Gene3D" id="3.40.630.30">
    <property type="match status" value="1"/>
</dbReference>
<dbReference type="InterPro" id="IPR051531">
    <property type="entry name" value="N-acetyltransferase"/>
</dbReference>
<sequence length="182" mass="21489">MENIILKTDRLVFRKILKEDYSEIASILQDIEVMYAWEKAFSNEEVKLWIGENIKRYENEGYSYFLVTEKMSGKTVGLAGPLIENINGEKFIGIAYILKKEFWNKGYATESAKACISYAFNELKSDEVIAQIRTNNINSKNVAKRLNMKQVDKYIKIYDKKEMEHLIYSIKREDYFELFEEK</sequence>
<dbReference type="PANTHER" id="PTHR43792">
    <property type="entry name" value="GNAT FAMILY, PUTATIVE (AFU_ORTHOLOGUE AFUA_3G00765)-RELATED-RELATED"/>
    <property type="match status" value="1"/>
</dbReference>
<dbReference type="AlphaFoldDB" id="A0A5P3XAD9"/>
<evidence type="ECO:0000313" key="3">
    <source>
        <dbReference type="Proteomes" id="UP000326961"/>
    </source>
</evidence>
<dbReference type="Pfam" id="PF13302">
    <property type="entry name" value="Acetyltransf_3"/>
    <property type="match status" value="1"/>
</dbReference>
<dbReference type="SUPFAM" id="SSF55729">
    <property type="entry name" value="Acyl-CoA N-acyltransferases (Nat)"/>
    <property type="match status" value="1"/>
</dbReference>
<dbReference type="EMBL" id="CP032452">
    <property type="protein sequence ID" value="QEZ67859.1"/>
    <property type="molecule type" value="Genomic_DNA"/>
</dbReference>
<proteinExistence type="predicted"/>
<evidence type="ECO:0000259" key="1">
    <source>
        <dbReference type="PROSITE" id="PS51186"/>
    </source>
</evidence>
<dbReference type="RefSeq" id="WP_021429422.1">
    <property type="nucleotide sequence ID" value="NZ_BROK01000023.1"/>
</dbReference>
<dbReference type="InterPro" id="IPR000182">
    <property type="entry name" value="GNAT_dom"/>
</dbReference>
<gene>
    <name evidence="2" type="ORF">D4A35_02515</name>
</gene>
<feature type="domain" description="N-acetyltransferase" evidence="1">
    <location>
        <begin position="19"/>
        <end position="173"/>
    </location>
</feature>
<protein>
    <submittedName>
        <fullName evidence="2">N-acetyltransferase</fullName>
    </submittedName>
</protein>
<evidence type="ECO:0000313" key="2">
    <source>
        <dbReference type="EMBL" id="QEZ67859.1"/>
    </source>
</evidence>
<keyword evidence="2" id="KW-0808">Transferase</keyword>
<dbReference type="GO" id="GO:0016747">
    <property type="term" value="F:acyltransferase activity, transferring groups other than amino-acyl groups"/>
    <property type="evidence" value="ECO:0007669"/>
    <property type="project" value="InterPro"/>
</dbReference>
<dbReference type="InterPro" id="IPR016181">
    <property type="entry name" value="Acyl_CoA_acyltransferase"/>
</dbReference>
<name>A0A5P3XAD9_PARBF</name>
<reference evidence="2 3" key="1">
    <citation type="submission" date="2018-09" db="EMBL/GenBank/DDBJ databases">
        <title>A clostridial neurotoxin that targets Anopheles mosquitoes.</title>
        <authorList>
            <person name="Contreras E."/>
            <person name="Masuyer G."/>
            <person name="Qureshi N."/>
            <person name="Chawla S."/>
            <person name="Lim H.L."/>
            <person name="Chen J."/>
            <person name="Stenmark P."/>
            <person name="Gill S."/>
        </authorList>
    </citation>
    <scope>NUCLEOTIDE SEQUENCE [LARGE SCALE GENOMIC DNA]</scope>
    <source>
        <strain evidence="2 3">Cbm</strain>
    </source>
</reference>